<accession>K3WR19</accession>
<evidence type="ECO:0000313" key="2">
    <source>
        <dbReference type="EnsemblProtists" id="PYU1_T007413"/>
    </source>
</evidence>
<keyword evidence="1" id="KW-0472">Membrane</keyword>
<dbReference type="EMBL" id="GL376629">
    <property type="status" value="NOT_ANNOTATED_CDS"/>
    <property type="molecule type" value="Genomic_DNA"/>
</dbReference>
<dbReference type="HOGENOM" id="CLU_2176124_0_0_1"/>
<dbReference type="EnsemblProtists" id="PYU1_T007413">
    <property type="protein sequence ID" value="PYU1_T007413"/>
    <property type="gene ID" value="PYU1_G007397"/>
</dbReference>
<keyword evidence="3" id="KW-1185">Reference proteome</keyword>
<reference evidence="3" key="2">
    <citation type="submission" date="2010-04" db="EMBL/GenBank/DDBJ databases">
        <authorList>
            <person name="Buell R."/>
            <person name="Hamilton J."/>
            <person name="Hostetler J."/>
        </authorList>
    </citation>
    <scope>NUCLEOTIDE SEQUENCE [LARGE SCALE GENOMIC DNA]</scope>
    <source>
        <strain evidence="3">DAOM:BR144</strain>
    </source>
</reference>
<dbReference type="OMA" id="ATNCEQH"/>
<keyword evidence="1" id="KW-0812">Transmembrane</keyword>
<proteinExistence type="predicted"/>
<protein>
    <submittedName>
        <fullName evidence="2">Uncharacterized protein</fullName>
    </submittedName>
</protein>
<reference evidence="3" key="1">
    <citation type="journal article" date="2010" name="Genome Biol.">
        <title>Genome sequence of the necrotrophic plant pathogen Pythium ultimum reveals original pathogenicity mechanisms and effector repertoire.</title>
        <authorList>
            <person name="Levesque C.A."/>
            <person name="Brouwer H."/>
            <person name="Cano L."/>
            <person name="Hamilton J.P."/>
            <person name="Holt C."/>
            <person name="Huitema E."/>
            <person name="Raffaele S."/>
            <person name="Robideau G.P."/>
            <person name="Thines M."/>
            <person name="Win J."/>
            <person name="Zerillo M.M."/>
            <person name="Beakes G.W."/>
            <person name="Boore J.L."/>
            <person name="Busam D."/>
            <person name="Dumas B."/>
            <person name="Ferriera S."/>
            <person name="Fuerstenberg S.I."/>
            <person name="Gachon C.M."/>
            <person name="Gaulin E."/>
            <person name="Govers F."/>
            <person name="Grenville-Briggs L."/>
            <person name="Horner N."/>
            <person name="Hostetler J."/>
            <person name="Jiang R.H."/>
            <person name="Johnson J."/>
            <person name="Krajaejun T."/>
            <person name="Lin H."/>
            <person name="Meijer H.J."/>
            <person name="Moore B."/>
            <person name="Morris P."/>
            <person name="Phuntmart V."/>
            <person name="Puiu D."/>
            <person name="Shetty J."/>
            <person name="Stajich J.E."/>
            <person name="Tripathy S."/>
            <person name="Wawra S."/>
            <person name="van West P."/>
            <person name="Whitty B.R."/>
            <person name="Coutinho P.M."/>
            <person name="Henrissat B."/>
            <person name="Martin F."/>
            <person name="Thomas P.D."/>
            <person name="Tyler B.M."/>
            <person name="De Vries R.P."/>
            <person name="Kamoun S."/>
            <person name="Yandell M."/>
            <person name="Tisserat N."/>
            <person name="Buell C.R."/>
        </authorList>
    </citation>
    <scope>NUCLEOTIDE SEQUENCE</scope>
    <source>
        <strain evidence="3">DAOM:BR144</strain>
    </source>
</reference>
<sequence>MYVAAIYFLPNRKYITIMKFVHSVEKVQHIVAMSSLLCAVELVILTLSLITINTTLSVSGIRQLAFVLSPQRRLLQVKPVIIAAIVFSLPLAHGGNDFTFRLQATNCEQH</sequence>
<feature type="transmembrane region" description="Helical" evidence="1">
    <location>
        <begin position="30"/>
        <end position="52"/>
    </location>
</feature>
<reference evidence="2" key="3">
    <citation type="submission" date="2015-02" db="UniProtKB">
        <authorList>
            <consortium name="EnsemblProtists"/>
        </authorList>
    </citation>
    <scope>IDENTIFICATION</scope>
    <source>
        <strain evidence="2">DAOM BR144</strain>
    </source>
</reference>
<dbReference type="AlphaFoldDB" id="K3WR19"/>
<evidence type="ECO:0000256" key="1">
    <source>
        <dbReference type="SAM" id="Phobius"/>
    </source>
</evidence>
<dbReference type="InParanoid" id="K3WR19"/>
<keyword evidence="1" id="KW-1133">Transmembrane helix</keyword>
<evidence type="ECO:0000313" key="3">
    <source>
        <dbReference type="Proteomes" id="UP000019132"/>
    </source>
</evidence>
<dbReference type="VEuPathDB" id="FungiDB:PYU1_G007397"/>
<dbReference type="Proteomes" id="UP000019132">
    <property type="component" value="Unassembled WGS sequence"/>
</dbReference>
<organism evidence="2 3">
    <name type="scientific">Globisporangium ultimum (strain ATCC 200006 / CBS 805.95 / DAOM BR144)</name>
    <name type="common">Pythium ultimum</name>
    <dbReference type="NCBI Taxonomy" id="431595"/>
    <lineage>
        <taxon>Eukaryota</taxon>
        <taxon>Sar</taxon>
        <taxon>Stramenopiles</taxon>
        <taxon>Oomycota</taxon>
        <taxon>Peronosporomycetes</taxon>
        <taxon>Pythiales</taxon>
        <taxon>Pythiaceae</taxon>
        <taxon>Globisporangium</taxon>
    </lineage>
</organism>
<name>K3WR19_GLOUD</name>